<evidence type="ECO:0000313" key="2">
    <source>
        <dbReference type="Proteomes" id="UP001140949"/>
    </source>
</evidence>
<comment type="caution">
    <text evidence="1">The sequence shown here is derived from an EMBL/GenBank/DDBJ whole genome shotgun (WGS) entry which is preliminary data.</text>
</comment>
<evidence type="ECO:0000313" key="1">
    <source>
        <dbReference type="EMBL" id="KAJ6847551.1"/>
    </source>
</evidence>
<proteinExistence type="predicted"/>
<sequence>MGSCGGARSPAFGCDGSEPARGARRRGVAVEKAGGPGVRVLFLLLFSFGVVLRWRCGAVLRADTDWSRHFVGDGAARFDVHRTVDHRCRQGDRYGSGHGSGEGVLFSPRFGVATGVMAWRIRWVRHDNGFDVYVMED</sequence>
<organism evidence="1 2">
    <name type="scientific">Iris pallida</name>
    <name type="common">Sweet iris</name>
    <dbReference type="NCBI Taxonomy" id="29817"/>
    <lineage>
        <taxon>Eukaryota</taxon>
        <taxon>Viridiplantae</taxon>
        <taxon>Streptophyta</taxon>
        <taxon>Embryophyta</taxon>
        <taxon>Tracheophyta</taxon>
        <taxon>Spermatophyta</taxon>
        <taxon>Magnoliopsida</taxon>
        <taxon>Liliopsida</taxon>
        <taxon>Asparagales</taxon>
        <taxon>Iridaceae</taxon>
        <taxon>Iridoideae</taxon>
        <taxon>Irideae</taxon>
        <taxon>Iris</taxon>
    </lineage>
</organism>
<dbReference type="EMBL" id="JANAVB010005397">
    <property type="protein sequence ID" value="KAJ6847551.1"/>
    <property type="molecule type" value="Genomic_DNA"/>
</dbReference>
<dbReference type="AlphaFoldDB" id="A0AAX6I3N7"/>
<protein>
    <submittedName>
        <fullName evidence="1">Formin-like protein 6 isoform X2</fullName>
    </submittedName>
</protein>
<keyword evidence="2" id="KW-1185">Reference proteome</keyword>
<accession>A0AAX6I3N7</accession>
<dbReference type="Proteomes" id="UP001140949">
    <property type="component" value="Unassembled WGS sequence"/>
</dbReference>
<gene>
    <name evidence="1" type="ORF">M6B38_277320</name>
</gene>
<reference evidence="1" key="1">
    <citation type="journal article" date="2023" name="GigaByte">
        <title>Genome assembly of the bearded iris, Iris pallida Lam.</title>
        <authorList>
            <person name="Bruccoleri R.E."/>
            <person name="Oakeley E.J."/>
            <person name="Faust A.M.E."/>
            <person name="Altorfer M."/>
            <person name="Dessus-Babus S."/>
            <person name="Burckhardt D."/>
            <person name="Oertli M."/>
            <person name="Naumann U."/>
            <person name="Petersen F."/>
            <person name="Wong J."/>
        </authorList>
    </citation>
    <scope>NUCLEOTIDE SEQUENCE</scope>
    <source>
        <strain evidence="1">GSM-AAB239-AS_SAM_17_03QT</strain>
    </source>
</reference>
<name>A0AAX6I3N7_IRIPA</name>
<reference evidence="1" key="2">
    <citation type="submission" date="2023-04" db="EMBL/GenBank/DDBJ databases">
        <authorList>
            <person name="Bruccoleri R.E."/>
            <person name="Oakeley E.J."/>
            <person name="Faust A.-M."/>
            <person name="Dessus-Babus S."/>
            <person name="Altorfer M."/>
            <person name="Burckhardt D."/>
            <person name="Oertli M."/>
            <person name="Naumann U."/>
            <person name="Petersen F."/>
            <person name="Wong J."/>
        </authorList>
    </citation>
    <scope>NUCLEOTIDE SEQUENCE</scope>
    <source>
        <strain evidence="1">GSM-AAB239-AS_SAM_17_03QT</strain>
        <tissue evidence="1">Leaf</tissue>
    </source>
</reference>